<keyword evidence="5 6" id="KW-0131">Cell cycle</keyword>
<evidence type="ECO:0000256" key="2">
    <source>
        <dbReference type="ARBA" id="ARBA00006075"/>
    </source>
</evidence>
<feature type="compositionally biased region" description="Basic and acidic residues" evidence="7">
    <location>
        <begin position="498"/>
        <end position="521"/>
    </location>
</feature>
<comment type="similarity">
    <text evidence="2 6">Belongs to the CSM3 family.</text>
</comment>
<sequence>MSSYAAADRPAASHYSRYDDDLDSEEEEEERLLSEQHGEAYDSEDAAGPKRKRGSRTQANATLTEEDAAAAKEFEETVRAKKALRPSLQPSDLKSPGGLLFVRRSFPSQLARYRQASSSSLPSKVRGAGIKSNELARKMNVASQINAAARYSRSLMGAYRDWARELAPSLAAEDALLKIEDLGSKREVKDYLQLMRDEFRKEYLTGIYGEEKAGRILNELEHGLRTQRPAEDDYYGTAGGGGERASVAPRMGFAVSNDEADFEGDVSDTPLSSPPATVAAVANPYTSTNKYGVTASSAETSFPAQAAEDNDGFSPRVDVDTRAEVGGEEEDEESEATFSVNGENEINVTNADISSEFLAGEWAMEDDAASTAAPTAEGDNGTEASALEAIDNTESGNGPKTQENKMNISAEDQQGDLDEINENTSDDMKLNANDDNDIDGGNLPNRSEFLTVDGKTQETLTLMESQLDNYDEYSQDERFSQISEKLAGEAPTQIPCTQDDRFSQTQDDRFSHEDNTADERFSQVTQGMFEVDAEDSKGDAGDEGGNNPCLELGQTY</sequence>
<evidence type="ECO:0000313" key="10">
    <source>
        <dbReference type="Proteomes" id="UP001530315"/>
    </source>
</evidence>
<comment type="caution">
    <text evidence="9">The sequence shown here is derived from an EMBL/GenBank/DDBJ whole genome shotgun (WGS) entry which is preliminary data.</text>
</comment>
<organism evidence="9 10">
    <name type="scientific">Stephanodiscus triporus</name>
    <dbReference type="NCBI Taxonomy" id="2934178"/>
    <lineage>
        <taxon>Eukaryota</taxon>
        <taxon>Sar</taxon>
        <taxon>Stramenopiles</taxon>
        <taxon>Ochrophyta</taxon>
        <taxon>Bacillariophyta</taxon>
        <taxon>Coscinodiscophyceae</taxon>
        <taxon>Thalassiosirophycidae</taxon>
        <taxon>Stephanodiscales</taxon>
        <taxon>Stephanodiscaceae</taxon>
        <taxon>Stephanodiscus</taxon>
    </lineage>
</organism>
<dbReference type="PANTHER" id="PTHR13220">
    <property type="entry name" value="TIMELESS INTERACTING-RELATED"/>
    <property type="match status" value="1"/>
</dbReference>
<dbReference type="GO" id="GO:0031297">
    <property type="term" value="P:replication fork processing"/>
    <property type="evidence" value="ECO:0007669"/>
    <property type="project" value="UniProtKB-UniRule"/>
</dbReference>
<feature type="domain" description="Chromosome segregation in meiosis protein 3" evidence="8">
    <location>
        <begin position="88"/>
        <end position="198"/>
    </location>
</feature>
<feature type="compositionally biased region" description="Basic and acidic residues" evidence="7">
    <location>
        <begin position="69"/>
        <end position="79"/>
    </location>
</feature>
<dbReference type="GO" id="GO:0006974">
    <property type="term" value="P:DNA damage response"/>
    <property type="evidence" value="ECO:0007669"/>
    <property type="project" value="UniProtKB-KW"/>
</dbReference>
<keyword evidence="3 6" id="KW-0227">DNA damage</keyword>
<gene>
    <name evidence="9" type="ORF">ACHAW5_006732</name>
</gene>
<evidence type="ECO:0000313" key="9">
    <source>
        <dbReference type="EMBL" id="KAL3782736.1"/>
    </source>
</evidence>
<evidence type="ECO:0000256" key="7">
    <source>
        <dbReference type="SAM" id="MobiDB-lite"/>
    </source>
</evidence>
<dbReference type="Pfam" id="PF07962">
    <property type="entry name" value="Swi3"/>
    <property type="match status" value="1"/>
</dbReference>
<keyword evidence="4 6" id="KW-0539">Nucleus</keyword>
<proteinExistence type="inferred from homology"/>
<evidence type="ECO:0000256" key="4">
    <source>
        <dbReference type="ARBA" id="ARBA00023242"/>
    </source>
</evidence>
<dbReference type="GO" id="GO:0000076">
    <property type="term" value="P:DNA replication checkpoint signaling"/>
    <property type="evidence" value="ECO:0007669"/>
    <property type="project" value="UniProtKB-UniRule"/>
</dbReference>
<dbReference type="AlphaFoldDB" id="A0ABD3P5R2"/>
<keyword evidence="10" id="KW-1185">Reference proteome</keyword>
<feature type="compositionally biased region" description="Polar residues" evidence="7">
    <location>
        <begin position="336"/>
        <end position="347"/>
    </location>
</feature>
<feature type="region of interest" description="Disordered" evidence="7">
    <location>
        <begin position="488"/>
        <end position="556"/>
    </location>
</feature>
<feature type="region of interest" description="Disordered" evidence="7">
    <location>
        <begin position="1"/>
        <end position="99"/>
    </location>
</feature>
<dbReference type="InterPro" id="IPR040038">
    <property type="entry name" value="TIPIN/Csm3/Swi3"/>
</dbReference>
<feature type="compositionally biased region" description="Acidic residues" evidence="7">
    <location>
        <begin position="326"/>
        <end position="335"/>
    </location>
</feature>
<protein>
    <recommendedName>
        <fullName evidence="8">Chromosome segregation in meiosis protein 3 domain-containing protein</fullName>
    </recommendedName>
</protein>
<feature type="compositionally biased region" description="Basic and acidic residues" evidence="7">
    <location>
        <begin position="31"/>
        <end position="40"/>
    </location>
</feature>
<dbReference type="GO" id="GO:0005634">
    <property type="term" value="C:nucleus"/>
    <property type="evidence" value="ECO:0007669"/>
    <property type="project" value="UniProtKB-SubCell"/>
</dbReference>
<dbReference type="Proteomes" id="UP001530315">
    <property type="component" value="Unassembled WGS sequence"/>
</dbReference>
<accession>A0ABD3P5R2</accession>
<evidence type="ECO:0000256" key="5">
    <source>
        <dbReference type="ARBA" id="ARBA00023306"/>
    </source>
</evidence>
<dbReference type="EMBL" id="JALLAZ020001002">
    <property type="protein sequence ID" value="KAL3782736.1"/>
    <property type="molecule type" value="Genomic_DNA"/>
</dbReference>
<name>A0ABD3P5R2_9STRA</name>
<evidence type="ECO:0000256" key="6">
    <source>
        <dbReference type="RuleBase" id="RU366049"/>
    </source>
</evidence>
<reference evidence="9 10" key="1">
    <citation type="submission" date="2024-10" db="EMBL/GenBank/DDBJ databases">
        <title>Updated reference genomes for cyclostephanoid diatoms.</title>
        <authorList>
            <person name="Roberts W.R."/>
            <person name="Alverson A.J."/>
        </authorList>
    </citation>
    <scope>NUCLEOTIDE SEQUENCE [LARGE SCALE GENOMIC DNA]</scope>
    <source>
        <strain evidence="9 10">AJA276-08</strain>
    </source>
</reference>
<feature type="region of interest" description="Disordered" evidence="7">
    <location>
        <begin position="324"/>
        <end position="347"/>
    </location>
</feature>
<comment type="subcellular location">
    <subcellularLocation>
        <location evidence="1 6">Nucleus</location>
    </subcellularLocation>
</comment>
<feature type="compositionally biased region" description="Acidic residues" evidence="7">
    <location>
        <begin position="20"/>
        <end position="30"/>
    </location>
</feature>
<dbReference type="PANTHER" id="PTHR13220:SF11">
    <property type="entry name" value="TIMELESS-INTERACTING PROTEIN"/>
    <property type="match status" value="1"/>
</dbReference>
<evidence type="ECO:0000256" key="3">
    <source>
        <dbReference type="ARBA" id="ARBA00022763"/>
    </source>
</evidence>
<evidence type="ECO:0000256" key="1">
    <source>
        <dbReference type="ARBA" id="ARBA00004123"/>
    </source>
</evidence>
<dbReference type="InterPro" id="IPR012923">
    <property type="entry name" value="Csm3"/>
</dbReference>
<evidence type="ECO:0000259" key="8">
    <source>
        <dbReference type="Pfam" id="PF07962"/>
    </source>
</evidence>
<comment type="function">
    <text evidence="6">Plays an important role in the control of DNA replication and the maintenance of replication fork stability.</text>
</comment>